<dbReference type="AlphaFoldDB" id="A0A8C5MTW3"/>
<dbReference type="PROSITE" id="PS01009">
    <property type="entry name" value="CRISP_1"/>
    <property type="match status" value="1"/>
</dbReference>
<organism evidence="4 5">
    <name type="scientific">Leptobrachium leishanense</name>
    <name type="common">Leishan spiny toad</name>
    <dbReference type="NCBI Taxonomy" id="445787"/>
    <lineage>
        <taxon>Eukaryota</taxon>
        <taxon>Metazoa</taxon>
        <taxon>Chordata</taxon>
        <taxon>Craniata</taxon>
        <taxon>Vertebrata</taxon>
        <taxon>Euteleostomi</taxon>
        <taxon>Amphibia</taxon>
        <taxon>Batrachia</taxon>
        <taxon>Anura</taxon>
        <taxon>Pelobatoidea</taxon>
        <taxon>Megophryidae</taxon>
        <taxon>Leptobrachium</taxon>
    </lineage>
</organism>
<dbReference type="Gene3D" id="3.40.33.10">
    <property type="entry name" value="CAP"/>
    <property type="match status" value="1"/>
</dbReference>
<proteinExistence type="inferred from homology"/>
<reference evidence="4" key="1">
    <citation type="submission" date="2025-08" db="UniProtKB">
        <authorList>
            <consortium name="Ensembl"/>
        </authorList>
    </citation>
    <scope>IDENTIFICATION</scope>
</reference>
<comment type="similarity">
    <text evidence="1">Belongs to the CRISP family.</text>
</comment>
<evidence type="ECO:0000256" key="1">
    <source>
        <dbReference type="ARBA" id="ARBA00009923"/>
    </source>
</evidence>
<dbReference type="InterPro" id="IPR014044">
    <property type="entry name" value="CAP_dom"/>
</dbReference>
<evidence type="ECO:0000313" key="5">
    <source>
        <dbReference type="Proteomes" id="UP000694569"/>
    </source>
</evidence>
<dbReference type="PRINTS" id="PR00838">
    <property type="entry name" value="V5ALLERGEN"/>
</dbReference>
<dbReference type="SUPFAM" id="SSF55797">
    <property type="entry name" value="PR-1-like"/>
    <property type="match status" value="2"/>
</dbReference>
<dbReference type="SMART" id="SM00198">
    <property type="entry name" value="SCP"/>
    <property type="match status" value="1"/>
</dbReference>
<dbReference type="GeneTree" id="ENSGT00940000156439"/>
<keyword evidence="2" id="KW-0732">Signal</keyword>
<evidence type="ECO:0000313" key="4">
    <source>
        <dbReference type="Ensembl" id="ENSLLEP00000017755.1"/>
    </source>
</evidence>
<dbReference type="FunFam" id="3.40.33.10:FF:000005">
    <property type="entry name" value="Cysteine-rich secretory protein 2"/>
    <property type="match status" value="1"/>
</dbReference>
<dbReference type="PRINTS" id="PR00837">
    <property type="entry name" value="V5TPXLIKE"/>
</dbReference>
<sequence>MDNLSLITCLCLILLQVHGQQYEESDPQEIKTILDAHNHQRETVSPSATDMYKMEWSDEAASNALAAARKCKFAHTPFQERKISQPFEAQCGENIHMSSADTGWRDIVENWASEKKDFVYGETSGDGSRMVGHYTQIVWANSHLVGCAKHYCHGTPYPYYSLCQYCPPGNIMGKEHRPYESGTSCTACRDSCDGKLCKMNLLAFVLICLTTVLPQVTSQDVEALDRLSCMHKSTQDYIVNRHNELRSTVTPNPANMLKLVNSNC</sequence>
<dbReference type="Proteomes" id="UP000694569">
    <property type="component" value="Unplaced"/>
</dbReference>
<evidence type="ECO:0000259" key="3">
    <source>
        <dbReference type="SMART" id="SM00198"/>
    </source>
</evidence>
<dbReference type="Ensembl" id="ENSLLET00000018447.1">
    <property type="protein sequence ID" value="ENSLLEP00000017755.1"/>
    <property type="gene ID" value="ENSLLEG00000011257.1"/>
</dbReference>
<dbReference type="InterPro" id="IPR001283">
    <property type="entry name" value="CRISP-related"/>
</dbReference>
<dbReference type="Pfam" id="PF00188">
    <property type="entry name" value="CAP"/>
    <property type="match status" value="1"/>
</dbReference>
<accession>A0A8C5MTW3</accession>
<feature type="signal peptide" evidence="2">
    <location>
        <begin position="1"/>
        <end position="19"/>
    </location>
</feature>
<dbReference type="OrthoDB" id="737510at2759"/>
<dbReference type="InterPro" id="IPR002413">
    <property type="entry name" value="V5_allergen-like"/>
</dbReference>
<dbReference type="InterPro" id="IPR035940">
    <property type="entry name" value="CAP_sf"/>
</dbReference>
<name>A0A8C5MTW3_9ANUR</name>
<evidence type="ECO:0000256" key="2">
    <source>
        <dbReference type="SAM" id="SignalP"/>
    </source>
</evidence>
<dbReference type="InterPro" id="IPR018244">
    <property type="entry name" value="Allrgn_V5/Tpx1_CS"/>
</dbReference>
<keyword evidence="5" id="KW-1185">Reference proteome</keyword>
<dbReference type="PANTHER" id="PTHR10334">
    <property type="entry name" value="CYSTEINE-RICH SECRETORY PROTEIN-RELATED"/>
    <property type="match status" value="1"/>
</dbReference>
<reference evidence="4" key="2">
    <citation type="submission" date="2025-09" db="UniProtKB">
        <authorList>
            <consortium name="Ensembl"/>
        </authorList>
    </citation>
    <scope>IDENTIFICATION</scope>
</reference>
<feature type="domain" description="SCP" evidence="3">
    <location>
        <begin position="28"/>
        <end position="173"/>
    </location>
</feature>
<protein>
    <recommendedName>
        <fullName evidence="3">SCP domain-containing protein</fullName>
    </recommendedName>
</protein>
<feature type="chain" id="PRO_5034406303" description="SCP domain-containing protein" evidence="2">
    <location>
        <begin position="20"/>
        <end position="264"/>
    </location>
</feature>
<dbReference type="GO" id="GO:0005576">
    <property type="term" value="C:extracellular region"/>
    <property type="evidence" value="ECO:0007669"/>
    <property type="project" value="InterPro"/>
</dbReference>